<dbReference type="Proteomes" id="UP000266677">
    <property type="component" value="Unassembled WGS sequence"/>
</dbReference>
<reference evidence="1 2" key="1">
    <citation type="submission" date="2018-09" db="EMBL/GenBank/DDBJ databases">
        <title>YIM PH21274 draft genome.</title>
        <authorList>
            <person name="Miao C."/>
        </authorList>
    </citation>
    <scope>NUCLEOTIDE SEQUENCE [LARGE SCALE GENOMIC DNA]</scope>
    <source>
        <strain evidence="1 2">YIM PH 21724</strain>
    </source>
</reference>
<proteinExistence type="predicted"/>
<dbReference type="AlphaFoldDB" id="A0A3A4KE84"/>
<evidence type="ECO:0000313" key="2">
    <source>
        <dbReference type="Proteomes" id="UP000266677"/>
    </source>
</evidence>
<sequence length="301" mass="33063">MTKLELLHSHPRVAVGPDAQRRAKTTTQWGCRCGRCSDRNCACLDPFIAAILETAAQRVCTHRREDDPLLCPECSKQMLLLVELADGTNVDWRAGQIERVGAWAHAVLMTIGGTAREPYAIVERYLDQLENEDRAGQPDPGEAEAIDALTDLIALPESGPLILDFARAIVEQMLLQCRGRRPTGVHSLDTDDDATDIYTRTRPDQPERTRLEHTVRLMANLANNEADFILLATEMAGMKLHPHLDATGVIECGYSLADHPGIYYDGGTLAPDLNLHSVRLSWTGAASTAAALTTWRTVAGF</sequence>
<keyword evidence="2" id="KW-1185">Reference proteome</keyword>
<dbReference type="EMBL" id="QZFU01000012">
    <property type="protein sequence ID" value="RJO78859.1"/>
    <property type="molecule type" value="Genomic_DNA"/>
</dbReference>
<protein>
    <submittedName>
        <fullName evidence="1">Uncharacterized protein</fullName>
    </submittedName>
</protein>
<gene>
    <name evidence="1" type="ORF">D5S18_04910</name>
</gene>
<comment type="caution">
    <text evidence="1">The sequence shown here is derived from an EMBL/GenBank/DDBJ whole genome shotgun (WGS) entry which is preliminary data.</text>
</comment>
<accession>A0A3A4KE84</accession>
<evidence type="ECO:0000313" key="1">
    <source>
        <dbReference type="EMBL" id="RJO78859.1"/>
    </source>
</evidence>
<organism evidence="1 2">
    <name type="scientific">Nocardia panacis</name>
    <dbReference type="NCBI Taxonomy" id="2340916"/>
    <lineage>
        <taxon>Bacteria</taxon>
        <taxon>Bacillati</taxon>
        <taxon>Actinomycetota</taxon>
        <taxon>Actinomycetes</taxon>
        <taxon>Mycobacteriales</taxon>
        <taxon>Nocardiaceae</taxon>
        <taxon>Nocardia</taxon>
    </lineage>
</organism>
<name>A0A3A4KE84_9NOCA</name>